<dbReference type="EMBL" id="RYZZ01000032">
    <property type="protein sequence ID" value="RUQ26921.1"/>
    <property type="molecule type" value="Genomic_DNA"/>
</dbReference>
<feature type="region of interest" description="Disordered" evidence="1">
    <location>
        <begin position="92"/>
        <end position="112"/>
    </location>
</feature>
<gene>
    <name evidence="3" type="ORF">ELQ35_17850</name>
</gene>
<keyword evidence="2" id="KW-1133">Transmembrane helix</keyword>
<organism evidence="3 4">
    <name type="scientific">Peribacillus cavernae</name>
    <dbReference type="NCBI Taxonomy" id="1674310"/>
    <lineage>
        <taxon>Bacteria</taxon>
        <taxon>Bacillati</taxon>
        <taxon>Bacillota</taxon>
        <taxon>Bacilli</taxon>
        <taxon>Bacillales</taxon>
        <taxon>Bacillaceae</taxon>
        <taxon>Peribacillus</taxon>
    </lineage>
</organism>
<sequence length="112" mass="12494">MHVQLRNEAGVSKDVKLGFSWTTFFFGFFPALFRGDLKWATIMFVIAALAGVFTLGFGAWIPGIIFSFVYNKIYVKDLLEKGYRPADEKTQAELQSKGITSPATTLEQNFGA</sequence>
<evidence type="ECO:0000256" key="2">
    <source>
        <dbReference type="SAM" id="Phobius"/>
    </source>
</evidence>
<evidence type="ECO:0000313" key="4">
    <source>
        <dbReference type="Proteomes" id="UP000267430"/>
    </source>
</evidence>
<dbReference type="Proteomes" id="UP000267430">
    <property type="component" value="Unassembled WGS sequence"/>
</dbReference>
<protein>
    <submittedName>
        <fullName evidence="3">DUF2628 domain-containing protein</fullName>
    </submittedName>
</protein>
<dbReference type="RefSeq" id="WP_126866565.1">
    <property type="nucleotide sequence ID" value="NZ_JAUSTX010000031.1"/>
</dbReference>
<reference evidence="3 4" key="1">
    <citation type="submission" date="2018-12" db="EMBL/GenBank/DDBJ databases">
        <title>Bacillus chawlae sp. nov., Bacillus glennii sp. nov., and Bacillus saganii sp. nov. Isolated from the Vehicle Assembly Building at Kennedy Space Center where the Viking Spacecraft were Assembled.</title>
        <authorList>
            <person name="Seuylemezian A."/>
            <person name="Vaishampayan P."/>
        </authorList>
    </citation>
    <scope>NUCLEOTIDE SEQUENCE [LARGE SCALE GENOMIC DNA]</scope>
    <source>
        <strain evidence="3 4">L5</strain>
    </source>
</reference>
<comment type="caution">
    <text evidence="3">The sequence shown here is derived from an EMBL/GenBank/DDBJ whole genome shotgun (WGS) entry which is preliminary data.</text>
</comment>
<evidence type="ECO:0000313" key="3">
    <source>
        <dbReference type="EMBL" id="RUQ26921.1"/>
    </source>
</evidence>
<name>A0A3S0TXG3_9BACI</name>
<feature type="transmembrane region" description="Helical" evidence="2">
    <location>
        <begin position="39"/>
        <end position="70"/>
    </location>
</feature>
<keyword evidence="2" id="KW-0472">Membrane</keyword>
<proteinExistence type="predicted"/>
<dbReference type="OrthoDB" id="5233at2"/>
<dbReference type="AlphaFoldDB" id="A0A3S0TXG3"/>
<feature type="transmembrane region" description="Helical" evidence="2">
    <location>
        <begin position="15"/>
        <end position="33"/>
    </location>
</feature>
<keyword evidence="4" id="KW-1185">Reference proteome</keyword>
<accession>A0A3S0TXG3</accession>
<keyword evidence="2" id="KW-0812">Transmembrane</keyword>
<evidence type="ECO:0000256" key="1">
    <source>
        <dbReference type="SAM" id="MobiDB-lite"/>
    </source>
</evidence>